<gene>
    <name evidence="3" type="ORF">ACFSKU_13525</name>
</gene>
<dbReference type="RefSeq" id="WP_229958519.1">
    <property type="nucleotide sequence ID" value="NZ_JAJJWI010000003.1"/>
</dbReference>
<dbReference type="InterPro" id="IPR032295">
    <property type="entry name" value="DUF4842"/>
</dbReference>
<keyword evidence="4" id="KW-1185">Reference proteome</keyword>
<evidence type="ECO:0000313" key="4">
    <source>
        <dbReference type="Proteomes" id="UP001597369"/>
    </source>
</evidence>
<dbReference type="Proteomes" id="UP001597369">
    <property type="component" value="Unassembled WGS sequence"/>
</dbReference>
<evidence type="ECO:0000313" key="3">
    <source>
        <dbReference type="EMBL" id="MFD2067909.1"/>
    </source>
</evidence>
<protein>
    <submittedName>
        <fullName evidence="3">LruC domain-containing protein</fullName>
    </submittedName>
</protein>
<dbReference type="PROSITE" id="PS51257">
    <property type="entry name" value="PROKAR_LIPOPROTEIN"/>
    <property type="match status" value="1"/>
</dbReference>
<reference evidence="4" key="1">
    <citation type="journal article" date="2019" name="Int. J. Syst. Evol. Microbiol.">
        <title>The Global Catalogue of Microorganisms (GCM) 10K type strain sequencing project: providing services to taxonomists for standard genome sequencing and annotation.</title>
        <authorList>
            <consortium name="The Broad Institute Genomics Platform"/>
            <consortium name="The Broad Institute Genome Sequencing Center for Infectious Disease"/>
            <person name="Wu L."/>
            <person name="Ma J."/>
        </authorList>
    </citation>
    <scope>NUCLEOTIDE SEQUENCE [LARGE SCALE GENOMIC DNA]</scope>
    <source>
        <strain evidence="4">JCM 16545</strain>
    </source>
</reference>
<proteinExistence type="predicted"/>
<accession>A0ABW4WZ36</accession>
<evidence type="ECO:0000259" key="2">
    <source>
        <dbReference type="Pfam" id="PF16130"/>
    </source>
</evidence>
<name>A0ABW4WZ36_9BACT</name>
<dbReference type="NCBIfam" id="TIGR04456">
    <property type="entry name" value="LruC_dom"/>
    <property type="match status" value="1"/>
</dbReference>
<feature type="domain" description="DUF4114" evidence="1">
    <location>
        <begin position="309"/>
        <end position="396"/>
    </location>
</feature>
<evidence type="ECO:0000259" key="1">
    <source>
        <dbReference type="Pfam" id="PF13448"/>
    </source>
</evidence>
<comment type="caution">
    <text evidence="3">The sequence shown here is derived from an EMBL/GenBank/DDBJ whole genome shotgun (WGS) entry which is preliminary data.</text>
</comment>
<dbReference type="InterPro" id="IPR025193">
    <property type="entry name" value="DUF4114"/>
</dbReference>
<feature type="domain" description="DUF4842" evidence="2">
    <location>
        <begin position="476"/>
        <end position="677"/>
    </location>
</feature>
<dbReference type="InterPro" id="IPR031025">
    <property type="entry name" value="LruC_dom"/>
</dbReference>
<dbReference type="Pfam" id="PF16130">
    <property type="entry name" value="DUF4842"/>
    <property type="match status" value="1"/>
</dbReference>
<dbReference type="Pfam" id="PF13448">
    <property type="entry name" value="DUF4114"/>
    <property type="match status" value="1"/>
</dbReference>
<dbReference type="EMBL" id="JBHUHV010000039">
    <property type="protein sequence ID" value="MFD2067909.1"/>
    <property type="molecule type" value="Genomic_DNA"/>
</dbReference>
<sequence>MMKKLPCLSRSKRLMRLSAMSLFGTLTLFGCRPDSEETVTPTMSANVNDWIVPVNFNFNTTAEVQISIAAFDSENNPVRMPYVQVFDKDPKDGGTQLFLGGTDEYGKLEIVKSLPVALTSVVIVSNYVGVLNQVTVPVINNKVEYIFTPVASTGASLRTASSQALKGVSIQNQTAATGWNEQGVPNVLASANQWTKNAEEAVGDASFLQSLNAILPERKSLPAYHPEYLASGSQSNIAVSSAADVWVTFVAEGTNYTNTLGFYTYDLSSPPQSVNDINPENRHYIFPNMSAVGSGGGLVSGSSVYLGNFPANTGIGLFLAVNGWNSNTKSINTTSSYTIYSDPKFNPEANENQKQHCVLIKDQARETLIIGFEDMRRDNGGCDNDFNDALIIVSSNPVDAVLAGGIPSLPGPEADVDGDGVPNTLDAYPNDFERAYNNYASGSLAFEDQWPRKGDFDMNDFVVNYNYTIVTNAQNKTKDIKGTFEIAALGTIYHNGFGYELPLTPDDVQSVTGSKLNHNYVTRAGNGVEAGQEKATIIVFDDAFDLVSTPSFLNTDPKRPKYNTVSLPVDVTLTKPMDLPLNAPFNPFIMVGQQRGREVHLSGMAPTSKANTDLFGTADDATNLANGVYYKTKDNLPYGINVPEKFQYPSEWVSVAEAYLKLSEWVQSGGRDFADWYSSSKASSYRNQNKIYNK</sequence>
<organism evidence="3 4">
    <name type="scientific">Pontibacter silvestris</name>
    <dbReference type="NCBI Taxonomy" id="2305183"/>
    <lineage>
        <taxon>Bacteria</taxon>
        <taxon>Pseudomonadati</taxon>
        <taxon>Bacteroidota</taxon>
        <taxon>Cytophagia</taxon>
        <taxon>Cytophagales</taxon>
        <taxon>Hymenobacteraceae</taxon>
        <taxon>Pontibacter</taxon>
    </lineage>
</organism>